<feature type="domain" description="HTH LytTR-type" evidence="1">
    <location>
        <begin position="378"/>
        <end position="442"/>
    </location>
</feature>
<reference evidence="2 3" key="1">
    <citation type="submission" date="2024-03" db="EMBL/GenBank/DDBJ databases">
        <title>Draft genome sequence of Pseudonocardia carboxydivorans JCM 14827.</title>
        <authorList>
            <person name="Duangmal K."/>
        </authorList>
    </citation>
    <scope>NUCLEOTIDE SEQUENCE [LARGE SCALE GENOMIC DNA]</scope>
    <source>
        <strain evidence="2 3">JCM 14827</strain>
    </source>
</reference>
<dbReference type="InterPro" id="IPR007492">
    <property type="entry name" value="LytTR_DNA-bd_dom"/>
</dbReference>
<dbReference type="InterPro" id="IPR029016">
    <property type="entry name" value="GAF-like_dom_sf"/>
</dbReference>
<dbReference type="Gene3D" id="3.30.450.40">
    <property type="match status" value="1"/>
</dbReference>
<dbReference type="GO" id="GO:0003677">
    <property type="term" value="F:DNA binding"/>
    <property type="evidence" value="ECO:0007669"/>
    <property type="project" value="UniProtKB-KW"/>
</dbReference>
<proteinExistence type="predicted"/>
<evidence type="ECO:0000313" key="2">
    <source>
        <dbReference type="EMBL" id="MEK6465425.1"/>
    </source>
</evidence>
<dbReference type="RefSeq" id="WP_346101733.1">
    <property type="nucleotide sequence ID" value="NZ_BAAAOD010000001.1"/>
</dbReference>
<dbReference type="Pfam" id="PF04397">
    <property type="entry name" value="LytTR"/>
    <property type="match status" value="1"/>
</dbReference>
<dbReference type="SMART" id="SM00850">
    <property type="entry name" value="LytTR"/>
    <property type="match status" value="1"/>
</dbReference>
<sequence>MPDRDGSAAFTRTRDAWERFAAGDEVPADVPLSIALSWLRCRDLHRLDPLAPVHAPARDDAVYRREHASVFTMLGAVAAGIAGRHDGCVAAVTDGDGRVLASWAARGSGGSAAAPGSVWAEARAGTNGAGTALAHPRAVCVRGPEHWSSALHDRSCVSTAVCDPVLGTAVAALTVSTRGRCLPVRPDDLLLATGPALRVLCDAAARSSAVLAGAFVDLDRRERRPLIALDGGGRVVAANAAACQRGLLPRSDGGRALGRAVAPALVRACGDDTWSGTVVVGAAGGAEPLAFRLRPVPGDAGPVGFLAVADRTGSVTDDVLPAPPPAAGGVAPDRVAAVGRGGRLHLLACDDVRHARADGHDVWLVTDLGVLRAAHRGIDRLARELAPAGFLRVHRGHLVNTARVRTVHRGPDGMTVGTDRAGAERIPVSRRAVPAVRAALGL</sequence>
<dbReference type="Gene3D" id="2.40.50.1020">
    <property type="entry name" value="LytTr DNA-binding domain"/>
    <property type="match status" value="1"/>
</dbReference>
<dbReference type="PROSITE" id="PS50930">
    <property type="entry name" value="HTH_LYTTR"/>
    <property type="match status" value="1"/>
</dbReference>
<dbReference type="EMBL" id="JBBPIX010000008">
    <property type="protein sequence ID" value="MEK6465425.1"/>
    <property type="molecule type" value="Genomic_DNA"/>
</dbReference>
<accession>A0ABU9AG73</accession>
<keyword evidence="3" id="KW-1185">Reference proteome</keyword>
<evidence type="ECO:0000313" key="3">
    <source>
        <dbReference type="Proteomes" id="UP001367513"/>
    </source>
</evidence>
<evidence type="ECO:0000259" key="1">
    <source>
        <dbReference type="PROSITE" id="PS50930"/>
    </source>
</evidence>
<dbReference type="Proteomes" id="UP001367513">
    <property type="component" value="Unassembled WGS sequence"/>
</dbReference>
<organism evidence="2 3">
    <name type="scientific">Pseudonocardia alni subsp. carboxydivorans</name>
    <dbReference type="NCBI Taxonomy" id="415010"/>
    <lineage>
        <taxon>Bacteria</taxon>
        <taxon>Bacillati</taxon>
        <taxon>Actinomycetota</taxon>
        <taxon>Actinomycetes</taxon>
        <taxon>Pseudonocardiales</taxon>
        <taxon>Pseudonocardiaceae</taxon>
        <taxon>Pseudonocardia</taxon>
    </lineage>
</organism>
<gene>
    <name evidence="2" type="ORF">WG925_16895</name>
</gene>
<protein>
    <submittedName>
        <fullName evidence="2">LytTR family transcriptional regulator DNA-binding domain-containing protein</fullName>
    </submittedName>
</protein>
<keyword evidence="2" id="KW-0238">DNA-binding</keyword>
<comment type="caution">
    <text evidence="2">The sequence shown here is derived from an EMBL/GenBank/DDBJ whole genome shotgun (WGS) entry which is preliminary data.</text>
</comment>
<name>A0ABU9AG73_PSEA5</name>